<evidence type="ECO:0000313" key="5">
    <source>
        <dbReference type="EMBL" id="RTR35148.1"/>
    </source>
</evidence>
<dbReference type="PANTHER" id="PTHR43619:SF2">
    <property type="entry name" value="S-ADENOSYL-L-METHIONINE-DEPENDENT METHYLTRANSFERASES SUPERFAMILY PROTEIN"/>
    <property type="match status" value="1"/>
</dbReference>
<comment type="function">
    <text evidence="4">Exhibits S-adenosyl-L-methionine-dependent methyltransferase activity.</text>
</comment>
<sequence>MKNNESSLTSLVSAFSRAYHVKEDSPIIFNDTLAQVFLSNEEYNAISSNMVKGISFFSPKTAEKLKGNNDAILKWVTQIQLSPTPLARAAFAENVVENEIKLGAEQYVILGAGLDTFAWRHALSTTKVFEVDHPSTQRFKLQRLQQAGLECPNHLKFVAMDFTKEHSLEKLISAGFDPKKKTIFSMLGVTYYLTKEVLQQLLGTLFKVLPKGSSIVFDVADERLFTEQGIYNRVQNMVQMADASGESMKFATSLPEIEQLLAEQQLLMYEHLSPQDIQNQYFSNRDDDLQAFETIHYIHAVKN</sequence>
<dbReference type="NCBIfam" id="TIGR00027">
    <property type="entry name" value="mthyl_TIGR00027"/>
    <property type="match status" value="1"/>
</dbReference>
<dbReference type="InterPro" id="IPR011610">
    <property type="entry name" value="SAM_mthyl_Trfase_ML2640-like"/>
</dbReference>
<keyword evidence="2 4" id="KW-0489">Methyltransferase</keyword>
<accession>A0A3S0K424</accession>
<organism evidence="5 6">
    <name type="scientific">Bacillus yapensis</name>
    <dbReference type="NCBI Taxonomy" id="2492960"/>
    <lineage>
        <taxon>Bacteria</taxon>
        <taxon>Bacillati</taxon>
        <taxon>Bacillota</taxon>
        <taxon>Bacilli</taxon>
        <taxon>Bacillales</taxon>
        <taxon>Bacillaceae</taxon>
        <taxon>Bacillus</taxon>
    </lineage>
</organism>
<evidence type="ECO:0000256" key="2">
    <source>
        <dbReference type="ARBA" id="ARBA00022603"/>
    </source>
</evidence>
<dbReference type="Gene3D" id="3.40.50.150">
    <property type="entry name" value="Vaccinia Virus protein VP39"/>
    <property type="match status" value="1"/>
</dbReference>
<reference evidence="5 6" key="1">
    <citation type="submission" date="2018-12" db="EMBL/GenBank/DDBJ databases">
        <title>Bacillus yapensis draft genome sequence.</title>
        <authorList>
            <person name="Yu L."/>
            <person name="Xu X."/>
            <person name="Tang X."/>
        </authorList>
    </citation>
    <scope>NUCLEOTIDE SEQUENCE [LARGE SCALE GENOMIC DNA]</scope>
    <source>
        <strain evidence="5 6">XXST-01</strain>
    </source>
</reference>
<dbReference type="Proteomes" id="UP000271374">
    <property type="component" value="Unassembled WGS sequence"/>
</dbReference>
<dbReference type="PANTHER" id="PTHR43619">
    <property type="entry name" value="S-ADENOSYL-L-METHIONINE-DEPENDENT METHYLTRANSFERASE YKTD-RELATED"/>
    <property type="match status" value="1"/>
</dbReference>
<dbReference type="InterPro" id="IPR029063">
    <property type="entry name" value="SAM-dependent_MTases_sf"/>
</dbReference>
<evidence type="ECO:0000256" key="4">
    <source>
        <dbReference type="RuleBase" id="RU362030"/>
    </source>
</evidence>
<evidence type="ECO:0000313" key="6">
    <source>
        <dbReference type="Proteomes" id="UP000271374"/>
    </source>
</evidence>
<gene>
    <name evidence="5" type="ORF">EKG37_04495</name>
</gene>
<keyword evidence="6" id="KW-1185">Reference proteome</keyword>
<protein>
    <recommendedName>
        <fullName evidence="4">S-adenosyl-L-methionine-dependent methyltransferase</fullName>
        <ecNumber evidence="4">2.1.1.-</ecNumber>
    </recommendedName>
</protein>
<keyword evidence="4" id="KW-0949">S-adenosyl-L-methionine</keyword>
<dbReference type="RefSeq" id="WP_126406801.1">
    <property type="nucleotide sequence ID" value="NZ_RXNT01000003.1"/>
</dbReference>
<keyword evidence="3 5" id="KW-0808">Transferase</keyword>
<dbReference type="SUPFAM" id="SSF53335">
    <property type="entry name" value="S-adenosyl-L-methionine-dependent methyltransferases"/>
    <property type="match status" value="1"/>
</dbReference>
<comment type="similarity">
    <text evidence="1 4">Belongs to the UPF0677 family.</text>
</comment>
<dbReference type="EMBL" id="RXNT01000003">
    <property type="protein sequence ID" value="RTR35148.1"/>
    <property type="molecule type" value="Genomic_DNA"/>
</dbReference>
<dbReference type="Pfam" id="PF04072">
    <property type="entry name" value="LCM"/>
    <property type="match status" value="1"/>
</dbReference>
<evidence type="ECO:0000256" key="1">
    <source>
        <dbReference type="ARBA" id="ARBA00008138"/>
    </source>
</evidence>
<evidence type="ECO:0000256" key="3">
    <source>
        <dbReference type="ARBA" id="ARBA00022679"/>
    </source>
</evidence>
<comment type="caution">
    <text evidence="5">The sequence shown here is derived from an EMBL/GenBank/DDBJ whole genome shotgun (WGS) entry which is preliminary data.</text>
</comment>
<dbReference type="AlphaFoldDB" id="A0A3S0K424"/>
<dbReference type="InterPro" id="IPR007213">
    <property type="entry name" value="Ppm1/Ppm2/Tcmp"/>
</dbReference>
<proteinExistence type="inferred from homology"/>
<dbReference type="GO" id="GO:0008168">
    <property type="term" value="F:methyltransferase activity"/>
    <property type="evidence" value="ECO:0007669"/>
    <property type="project" value="UniProtKB-UniRule"/>
</dbReference>
<name>A0A3S0K424_9BACI</name>
<dbReference type="OrthoDB" id="9806164at2"/>
<dbReference type="EC" id="2.1.1.-" evidence="4"/>
<dbReference type="GO" id="GO:0032259">
    <property type="term" value="P:methylation"/>
    <property type="evidence" value="ECO:0007669"/>
    <property type="project" value="UniProtKB-KW"/>
</dbReference>